<organism evidence="7 8">
    <name type="scientific">Sphingobacterium spiritivorum ATCC 33861</name>
    <dbReference type="NCBI Taxonomy" id="525373"/>
    <lineage>
        <taxon>Bacteria</taxon>
        <taxon>Pseudomonadati</taxon>
        <taxon>Bacteroidota</taxon>
        <taxon>Sphingobacteriia</taxon>
        <taxon>Sphingobacteriales</taxon>
        <taxon>Sphingobacteriaceae</taxon>
        <taxon>Sphingobacterium</taxon>
    </lineage>
</organism>
<dbReference type="eggNOG" id="COG0526">
    <property type="taxonomic scope" value="Bacteria"/>
</dbReference>
<dbReference type="InterPro" id="IPR013766">
    <property type="entry name" value="Thioredoxin_domain"/>
</dbReference>
<evidence type="ECO:0000256" key="5">
    <source>
        <dbReference type="SAM" id="SignalP"/>
    </source>
</evidence>
<dbReference type="STRING" id="525373.HMPREF0766_10203"/>
<keyword evidence="2" id="KW-0201">Cytochrome c-type biogenesis</keyword>
<name>D7VGT4_SPHSI</name>
<dbReference type="PANTHER" id="PTHR42852">
    <property type="entry name" value="THIOL:DISULFIDE INTERCHANGE PROTEIN DSBE"/>
    <property type="match status" value="1"/>
</dbReference>
<reference evidence="7" key="1">
    <citation type="submission" date="2010-07" db="EMBL/GenBank/DDBJ databases">
        <authorList>
            <person name="Muzny D."/>
            <person name="Qin X."/>
            <person name="Buhay C."/>
            <person name="Dugan-Rocha S."/>
            <person name="Ding Y."/>
            <person name="Chen G."/>
            <person name="Hawes A."/>
            <person name="Holder M."/>
            <person name="Jhangiani S."/>
            <person name="Johnson A."/>
            <person name="Khan Z."/>
            <person name="Li Z."/>
            <person name="Liu W."/>
            <person name="Liu X."/>
            <person name="Perez L."/>
            <person name="Shen H."/>
            <person name="Wang Q."/>
            <person name="Watt J."/>
            <person name="Xi L."/>
            <person name="Xin Y."/>
            <person name="Zhou J."/>
            <person name="Deng J."/>
            <person name="Jiang H."/>
            <person name="Liu Y."/>
            <person name="Qu J."/>
            <person name="Song X.-Z."/>
            <person name="Zhang L."/>
            <person name="Villasana D."/>
            <person name="Johnson A."/>
            <person name="Liu J."/>
            <person name="Liyanage D."/>
            <person name="Lorensuhewa L."/>
            <person name="Robinson T."/>
            <person name="Song A."/>
            <person name="Song B.-B."/>
            <person name="Dinh H."/>
            <person name="Thornton R."/>
            <person name="Coyle M."/>
            <person name="Francisco L."/>
            <person name="Jackson L."/>
            <person name="Javaid M."/>
            <person name="Korchina V."/>
            <person name="Kovar C."/>
            <person name="Mata R."/>
            <person name="Mathew T."/>
            <person name="Ngo R."/>
            <person name="Nguyen L."/>
            <person name="Nguyen N."/>
            <person name="Okwuonu G."/>
            <person name="Ongeri F."/>
            <person name="Pham C."/>
            <person name="Simmons D."/>
            <person name="Wilczek-Boney K."/>
            <person name="Hale W."/>
            <person name="Jakkamsetti A."/>
            <person name="Pham P."/>
            <person name="Ruth R."/>
            <person name="San Lucas F."/>
            <person name="Warren J."/>
            <person name="Zhang J."/>
            <person name="Zhao Z."/>
            <person name="Zhou C."/>
            <person name="Zhu D."/>
            <person name="Lee S."/>
            <person name="Bess C."/>
            <person name="Blankenburg K."/>
            <person name="Forbes L."/>
            <person name="Fu Q."/>
            <person name="Gubbala S."/>
            <person name="Hirani K."/>
            <person name="Jayaseelan J.C."/>
            <person name="Lara F."/>
            <person name="Munidasa M."/>
            <person name="Palculict T."/>
            <person name="Patil S."/>
            <person name="Pu L.-L."/>
            <person name="Saada N."/>
            <person name="Tang L."/>
            <person name="Weissenberger G."/>
            <person name="Zhu Y."/>
            <person name="Hemphill L."/>
            <person name="Shang Y."/>
            <person name="Youmans B."/>
            <person name="Ayvaz T."/>
            <person name="Ross M."/>
            <person name="Santibanez J."/>
            <person name="Aqrawi P."/>
            <person name="Gross S."/>
            <person name="Joshi V."/>
            <person name="Fowler G."/>
            <person name="Nazareth L."/>
            <person name="Reid J."/>
            <person name="Worley K."/>
            <person name="Petrosino J."/>
            <person name="Highlander S."/>
            <person name="Gibbs R."/>
        </authorList>
    </citation>
    <scope>NUCLEOTIDE SEQUENCE [LARGE SCALE GENOMIC DNA]</scope>
    <source>
        <strain evidence="7">ATCC 33861</strain>
    </source>
</reference>
<dbReference type="GO" id="GO:0017004">
    <property type="term" value="P:cytochrome complex assembly"/>
    <property type="evidence" value="ECO:0007669"/>
    <property type="project" value="UniProtKB-KW"/>
</dbReference>
<dbReference type="PANTHER" id="PTHR42852:SF6">
    <property type="entry name" value="THIOL:DISULFIDE INTERCHANGE PROTEIN DSBE"/>
    <property type="match status" value="1"/>
</dbReference>
<evidence type="ECO:0000256" key="3">
    <source>
        <dbReference type="ARBA" id="ARBA00023157"/>
    </source>
</evidence>
<evidence type="ECO:0000256" key="4">
    <source>
        <dbReference type="ARBA" id="ARBA00023284"/>
    </source>
</evidence>
<keyword evidence="3" id="KW-1015">Disulfide bond</keyword>
<evidence type="ECO:0000256" key="1">
    <source>
        <dbReference type="ARBA" id="ARBA00004196"/>
    </source>
</evidence>
<dbReference type="CDD" id="cd02966">
    <property type="entry name" value="TlpA_like_family"/>
    <property type="match status" value="1"/>
</dbReference>
<evidence type="ECO:0000313" key="7">
    <source>
        <dbReference type="EMBL" id="EFK59286.1"/>
    </source>
</evidence>
<dbReference type="InterPro" id="IPR036249">
    <property type="entry name" value="Thioredoxin-like_sf"/>
</dbReference>
<dbReference type="InterPro" id="IPR050553">
    <property type="entry name" value="Thioredoxin_ResA/DsbE_sf"/>
</dbReference>
<gene>
    <name evidence="7" type="ORF">HMPREF0766_10203</name>
</gene>
<dbReference type="HOGENOM" id="CLU_528700_0_0_10"/>
<dbReference type="GeneID" id="95429551"/>
<dbReference type="Pfam" id="PF13905">
    <property type="entry name" value="Thioredoxin_8"/>
    <property type="match status" value="1"/>
</dbReference>
<dbReference type="Proteomes" id="UP000006258">
    <property type="component" value="Unassembled WGS sequence"/>
</dbReference>
<dbReference type="GO" id="GO:0030313">
    <property type="term" value="C:cell envelope"/>
    <property type="evidence" value="ECO:0007669"/>
    <property type="project" value="UniProtKB-SubCell"/>
</dbReference>
<dbReference type="EMBL" id="ACHA02000002">
    <property type="protein sequence ID" value="EFK59286.1"/>
    <property type="molecule type" value="Genomic_DNA"/>
</dbReference>
<feature type="signal peptide" evidence="5">
    <location>
        <begin position="1"/>
        <end position="21"/>
    </location>
</feature>
<sequence length="510" mass="58663">MKGLHLIVNGLLVLISHFAYAQDAFIALTDIKFDDRYDEGRQNPVIKGTILNATENELKQLAVSLTLVRPNEPTQVNNSIRIAADGSFTYILPSVLPYQQIWFSLGDYVYSCLYINEGLNLTFDLERLKKQKVYMLGEGMEFSGKDGEINRVLNTYILYNKKHLPDFYENLYNLKVEDLRFMEKTDSLFMLKRKIDSQFLVENRNIAQHIIESETENQFLSTKIKYLLFHKMEITDITELLAPVYAVTNESGEYLRYLYWYTNNLKLHSKEERRNREILFFKIDSIFPPAFADLVKLQVSSEDVAEQLSINKDMVTGLKTDWAKRYVTEEIIILKTKSAKIQGLLTGTRDNAGASKIGKYLKSTDFNASMYLNEAKTGEELLKSIQASFPDKLIILNLWATWCAPCIQNMPHSKNVQQQVAKENLPVTFVYLCTDGGSSESVWQNKIAELEQPGEHIFVQNEQMNELLTLFNGKGYPTYAVIKPNGQIDTKTINLNRSFDIHVLQKLLKQ</sequence>
<dbReference type="Gene3D" id="3.40.30.10">
    <property type="entry name" value="Glutaredoxin"/>
    <property type="match status" value="1"/>
</dbReference>
<evidence type="ECO:0000313" key="8">
    <source>
        <dbReference type="Proteomes" id="UP000006258"/>
    </source>
</evidence>
<evidence type="ECO:0000256" key="2">
    <source>
        <dbReference type="ARBA" id="ARBA00022748"/>
    </source>
</evidence>
<dbReference type="AlphaFoldDB" id="D7VGT4"/>
<keyword evidence="4" id="KW-0676">Redox-active center</keyword>
<protein>
    <recommendedName>
        <fullName evidence="6">Thioredoxin domain-containing protein</fullName>
    </recommendedName>
</protein>
<dbReference type="OrthoDB" id="6399635at2"/>
<proteinExistence type="predicted"/>
<dbReference type="InterPro" id="IPR012336">
    <property type="entry name" value="Thioredoxin-like_fold"/>
</dbReference>
<dbReference type="SUPFAM" id="SSF52833">
    <property type="entry name" value="Thioredoxin-like"/>
    <property type="match status" value="1"/>
</dbReference>
<evidence type="ECO:0000259" key="6">
    <source>
        <dbReference type="PROSITE" id="PS51352"/>
    </source>
</evidence>
<comment type="caution">
    <text evidence="7">The sequence shown here is derived from an EMBL/GenBank/DDBJ whole genome shotgun (WGS) entry which is preliminary data.</text>
</comment>
<dbReference type="PROSITE" id="PS51352">
    <property type="entry name" value="THIOREDOXIN_2"/>
    <property type="match status" value="1"/>
</dbReference>
<accession>D7VGT4</accession>
<keyword evidence="5" id="KW-0732">Signal</keyword>
<keyword evidence="8" id="KW-1185">Reference proteome</keyword>
<feature type="chain" id="PRO_5003107174" description="Thioredoxin domain-containing protein" evidence="5">
    <location>
        <begin position="22"/>
        <end position="510"/>
    </location>
</feature>
<dbReference type="RefSeq" id="WP_002996859.1">
    <property type="nucleotide sequence ID" value="NZ_GL379771.1"/>
</dbReference>
<comment type="subcellular location">
    <subcellularLocation>
        <location evidence="1">Cell envelope</location>
    </subcellularLocation>
</comment>
<feature type="domain" description="Thioredoxin" evidence="6">
    <location>
        <begin position="361"/>
        <end position="510"/>
    </location>
</feature>